<proteinExistence type="predicted"/>
<evidence type="ECO:0000256" key="1">
    <source>
        <dbReference type="SAM" id="MobiDB-lite"/>
    </source>
</evidence>
<comment type="caution">
    <text evidence="2">The sequence shown here is derived from an EMBL/GenBank/DDBJ whole genome shotgun (WGS) entry which is preliminary data.</text>
</comment>
<protein>
    <submittedName>
        <fullName evidence="2">Uncharacterized protein</fullName>
    </submittedName>
</protein>
<dbReference type="EMBL" id="JAEPRB010000417">
    <property type="protein sequence ID" value="KAG2216355.1"/>
    <property type="molecule type" value="Genomic_DNA"/>
</dbReference>
<dbReference type="GO" id="GO:0005524">
    <property type="term" value="F:ATP binding"/>
    <property type="evidence" value="ECO:0007669"/>
    <property type="project" value="InterPro"/>
</dbReference>
<dbReference type="GO" id="GO:0005737">
    <property type="term" value="C:cytoplasm"/>
    <property type="evidence" value="ECO:0007669"/>
    <property type="project" value="InterPro"/>
</dbReference>
<sequence length="75" mass="8551">MSAALRFKRSIVKQLSRFTPCSESELLELIRVPKKTQEGQYSVSLAQLKASLPDSHALTEQQQNPYTWSEEIAQK</sequence>
<feature type="non-terminal residue" evidence="2">
    <location>
        <position position="75"/>
    </location>
</feature>
<gene>
    <name evidence="2" type="ORF">INT45_006305</name>
</gene>
<dbReference type="GO" id="GO:0006420">
    <property type="term" value="P:arginyl-tRNA aminoacylation"/>
    <property type="evidence" value="ECO:0007669"/>
    <property type="project" value="InterPro"/>
</dbReference>
<dbReference type="InterPro" id="IPR036695">
    <property type="entry name" value="Arg-tRNA-synth_N_sf"/>
</dbReference>
<feature type="region of interest" description="Disordered" evidence="1">
    <location>
        <begin position="56"/>
        <end position="75"/>
    </location>
</feature>
<keyword evidence="3" id="KW-1185">Reference proteome</keyword>
<dbReference type="AlphaFoldDB" id="A0A8H7RTB0"/>
<dbReference type="Gene3D" id="3.30.1360.70">
    <property type="entry name" value="Arginyl tRNA synthetase N-terminal domain"/>
    <property type="match status" value="1"/>
</dbReference>
<evidence type="ECO:0000313" key="2">
    <source>
        <dbReference type="EMBL" id="KAG2216355.1"/>
    </source>
</evidence>
<reference evidence="2 3" key="1">
    <citation type="submission" date="2020-12" db="EMBL/GenBank/DDBJ databases">
        <title>Metabolic potential, ecology and presence of endohyphal bacteria is reflected in genomic diversity of Mucoromycotina.</title>
        <authorList>
            <person name="Muszewska A."/>
            <person name="Okrasinska A."/>
            <person name="Steczkiewicz K."/>
            <person name="Drgas O."/>
            <person name="Orlowska M."/>
            <person name="Perlinska-Lenart U."/>
            <person name="Aleksandrzak-Piekarczyk T."/>
            <person name="Szatraj K."/>
            <person name="Zielenkiewicz U."/>
            <person name="Pilsyk S."/>
            <person name="Malc E."/>
            <person name="Mieczkowski P."/>
            <person name="Kruszewska J.S."/>
            <person name="Biernat P."/>
            <person name="Pawlowska J."/>
        </authorList>
    </citation>
    <scope>NUCLEOTIDE SEQUENCE [LARGE SCALE GENOMIC DNA]</scope>
    <source>
        <strain evidence="2 3">CBS 142.35</strain>
    </source>
</reference>
<evidence type="ECO:0000313" key="3">
    <source>
        <dbReference type="Proteomes" id="UP000646827"/>
    </source>
</evidence>
<feature type="compositionally biased region" description="Polar residues" evidence="1">
    <location>
        <begin position="58"/>
        <end position="67"/>
    </location>
</feature>
<name>A0A8H7RTB0_9FUNG</name>
<accession>A0A8H7RTB0</accession>
<dbReference type="GO" id="GO:0004814">
    <property type="term" value="F:arginine-tRNA ligase activity"/>
    <property type="evidence" value="ECO:0007669"/>
    <property type="project" value="InterPro"/>
</dbReference>
<organism evidence="2 3">
    <name type="scientific">Circinella minor</name>
    <dbReference type="NCBI Taxonomy" id="1195481"/>
    <lineage>
        <taxon>Eukaryota</taxon>
        <taxon>Fungi</taxon>
        <taxon>Fungi incertae sedis</taxon>
        <taxon>Mucoromycota</taxon>
        <taxon>Mucoromycotina</taxon>
        <taxon>Mucoromycetes</taxon>
        <taxon>Mucorales</taxon>
        <taxon>Lichtheimiaceae</taxon>
        <taxon>Circinella</taxon>
    </lineage>
</organism>
<dbReference type="Proteomes" id="UP000646827">
    <property type="component" value="Unassembled WGS sequence"/>
</dbReference>